<dbReference type="AlphaFoldDB" id="A0A0F9I840"/>
<comment type="caution">
    <text evidence="1">The sequence shown here is derived from an EMBL/GenBank/DDBJ whole genome shotgun (WGS) entry which is preliminary data.</text>
</comment>
<protein>
    <submittedName>
        <fullName evidence="1">Uncharacterized protein</fullName>
    </submittedName>
</protein>
<organism evidence="1">
    <name type="scientific">marine sediment metagenome</name>
    <dbReference type="NCBI Taxonomy" id="412755"/>
    <lineage>
        <taxon>unclassified sequences</taxon>
        <taxon>metagenomes</taxon>
        <taxon>ecological metagenomes</taxon>
    </lineage>
</organism>
<sequence>MDKSWFSKQEWMDFEIMNKFLSDRHIVKFCNGPIHNRTDGEYQVVYEQDETGNLFICHANIYDRPSFLPLFEWADQYSYIIKQARSFI</sequence>
<name>A0A0F9I840_9ZZZZ</name>
<proteinExistence type="predicted"/>
<dbReference type="EMBL" id="LAZR01013073">
    <property type="protein sequence ID" value="KKM23697.1"/>
    <property type="molecule type" value="Genomic_DNA"/>
</dbReference>
<reference evidence="1" key="1">
    <citation type="journal article" date="2015" name="Nature">
        <title>Complex archaea that bridge the gap between prokaryotes and eukaryotes.</title>
        <authorList>
            <person name="Spang A."/>
            <person name="Saw J.H."/>
            <person name="Jorgensen S.L."/>
            <person name="Zaremba-Niedzwiedzka K."/>
            <person name="Martijn J."/>
            <person name="Lind A.E."/>
            <person name="van Eijk R."/>
            <person name="Schleper C."/>
            <person name="Guy L."/>
            <person name="Ettema T.J."/>
        </authorList>
    </citation>
    <scope>NUCLEOTIDE SEQUENCE</scope>
</reference>
<accession>A0A0F9I840</accession>
<evidence type="ECO:0000313" key="1">
    <source>
        <dbReference type="EMBL" id="KKM23697.1"/>
    </source>
</evidence>
<gene>
    <name evidence="1" type="ORF">LCGC14_1612600</name>
</gene>